<gene>
    <name evidence="1" type="ORF">B0I35DRAFT_447321</name>
</gene>
<evidence type="ECO:0000313" key="1">
    <source>
        <dbReference type="EMBL" id="KAH7303007.1"/>
    </source>
</evidence>
<evidence type="ECO:0000313" key="2">
    <source>
        <dbReference type="Proteomes" id="UP000813444"/>
    </source>
</evidence>
<reference evidence="1" key="1">
    <citation type="journal article" date="2021" name="Nat. Commun.">
        <title>Genetic determinants of endophytism in the Arabidopsis root mycobiome.</title>
        <authorList>
            <person name="Mesny F."/>
            <person name="Miyauchi S."/>
            <person name="Thiergart T."/>
            <person name="Pickel B."/>
            <person name="Atanasova L."/>
            <person name="Karlsson M."/>
            <person name="Huettel B."/>
            <person name="Barry K.W."/>
            <person name="Haridas S."/>
            <person name="Chen C."/>
            <person name="Bauer D."/>
            <person name="Andreopoulos W."/>
            <person name="Pangilinan J."/>
            <person name="LaButti K."/>
            <person name="Riley R."/>
            <person name="Lipzen A."/>
            <person name="Clum A."/>
            <person name="Drula E."/>
            <person name="Henrissat B."/>
            <person name="Kohler A."/>
            <person name="Grigoriev I.V."/>
            <person name="Martin F.M."/>
            <person name="Hacquard S."/>
        </authorList>
    </citation>
    <scope>NUCLEOTIDE SEQUENCE</scope>
    <source>
        <strain evidence="1">MPI-CAGE-CH-0235</strain>
    </source>
</reference>
<dbReference type="AlphaFoldDB" id="A0A8K0SC87"/>
<name>A0A8K0SC87_9HYPO</name>
<dbReference type="EMBL" id="JAGPNK010000042">
    <property type="protein sequence ID" value="KAH7303007.1"/>
    <property type="molecule type" value="Genomic_DNA"/>
</dbReference>
<keyword evidence="2" id="KW-1185">Reference proteome</keyword>
<accession>A0A8K0SC87</accession>
<proteinExistence type="predicted"/>
<comment type="caution">
    <text evidence="1">The sequence shown here is derived from an EMBL/GenBank/DDBJ whole genome shotgun (WGS) entry which is preliminary data.</text>
</comment>
<sequence>MATGSAKSPIAIFSRSLAYRLRPLSMNMVYSRCLFTTLKDPAERLSALSPYAQSKRANLLYDYQMARKFPMPRSVVPLRVDRVSRHYMIFTGALGRQDVGTSHFLPGFCNSYLYSCLLSSSLC</sequence>
<protein>
    <submittedName>
        <fullName evidence="1">Uncharacterized protein</fullName>
    </submittedName>
</protein>
<organism evidence="1 2">
    <name type="scientific">Stachybotrys elegans</name>
    <dbReference type="NCBI Taxonomy" id="80388"/>
    <lineage>
        <taxon>Eukaryota</taxon>
        <taxon>Fungi</taxon>
        <taxon>Dikarya</taxon>
        <taxon>Ascomycota</taxon>
        <taxon>Pezizomycotina</taxon>
        <taxon>Sordariomycetes</taxon>
        <taxon>Hypocreomycetidae</taxon>
        <taxon>Hypocreales</taxon>
        <taxon>Stachybotryaceae</taxon>
        <taxon>Stachybotrys</taxon>
    </lineage>
</organism>
<dbReference type="Proteomes" id="UP000813444">
    <property type="component" value="Unassembled WGS sequence"/>
</dbReference>